<dbReference type="AlphaFoldDB" id="A0A1Z4VP14"/>
<feature type="signal peptide" evidence="1">
    <location>
        <begin position="1"/>
        <end position="22"/>
    </location>
</feature>
<dbReference type="KEGG" id="ttc:FOKN1_0560"/>
<evidence type="ECO:0000256" key="1">
    <source>
        <dbReference type="SAM" id="SignalP"/>
    </source>
</evidence>
<evidence type="ECO:0000313" key="3">
    <source>
        <dbReference type="Proteomes" id="UP000218765"/>
    </source>
</evidence>
<reference evidence="2 3" key="1">
    <citation type="submission" date="2017-05" db="EMBL/GenBank/DDBJ databases">
        <title>Thiocyanate degradation by Thiohalobacter thiocyanaticus FOKN1.</title>
        <authorList>
            <person name="Oshiki M."/>
            <person name="Fukushima T."/>
            <person name="Kawano S."/>
            <person name="Nakagawa J."/>
        </authorList>
    </citation>
    <scope>NUCLEOTIDE SEQUENCE [LARGE SCALE GENOMIC DNA]</scope>
    <source>
        <strain evidence="2 3">FOKN1</strain>
    </source>
</reference>
<sequence length="503" mass="53757">MQKRPKVLATVIGLALAPVALAGEIQEIDLTNFGPFDASGPMRVIYDRDVSGGVAGAITYGEIGWDELKAVDPGIIVYNNVPIYGASQIIADCVMAPRLASLAGDPDRKCNDGFQTHKRYKMSATGVGSIDMVFTVRNVDAVDPIVDKDGNPVANDQDAAVNVYRMIGKLNNHTGGRLGGFRVELGHGLGDDFVKSTAGDGVKIALREEGADPADDLGDNQMAEFPGGLFYGPADARHDWGFFSSTRANFAVDTARLAVDEDSFESTILSSNYSDLFGEWLPLDWVPTGWFYDSDGNPATDAEVAAWYDGTQWLSYDIDAGTGDRTTEVVTQTDIDGWEATPPTIYDDDGDSATTAAGTLYATWNAETELYELAAGGTATNDAMTTTLDGSATLERRPGYQQGPIEDLANLNLNYYIEIGDITTWPGYDLGTEEASFTLRITPLEPASTEPPAWLPVEDADAGDDNGGNGGCVMGDGRSGFDPLLPGMALLGMGYLALRRRRA</sequence>
<dbReference type="NCBIfam" id="NF033191">
    <property type="entry name" value="JDVT-CTERM"/>
    <property type="match status" value="1"/>
</dbReference>
<protein>
    <submittedName>
        <fullName evidence="2">Uncharacterized protein</fullName>
    </submittedName>
</protein>
<name>A0A1Z4VP14_9GAMM</name>
<dbReference type="NCBIfam" id="NF033657">
    <property type="entry name" value="choice_anch_F"/>
    <property type="match status" value="1"/>
</dbReference>
<feature type="chain" id="PRO_5012373843" evidence="1">
    <location>
        <begin position="23"/>
        <end position="503"/>
    </location>
</feature>
<dbReference type="OrthoDB" id="7486720at2"/>
<organism evidence="2 3">
    <name type="scientific">Thiohalobacter thiocyanaticus</name>
    <dbReference type="NCBI Taxonomy" id="585455"/>
    <lineage>
        <taxon>Bacteria</taxon>
        <taxon>Pseudomonadati</taxon>
        <taxon>Pseudomonadota</taxon>
        <taxon>Gammaproteobacteria</taxon>
        <taxon>Thiohalobacterales</taxon>
        <taxon>Thiohalobacteraceae</taxon>
        <taxon>Thiohalobacter</taxon>
    </lineage>
</organism>
<proteinExistence type="predicted"/>
<dbReference type="EMBL" id="AP018052">
    <property type="protein sequence ID" value="BAZ92964.1"/>
    <property type="molecule type" value="Genomic_DNA"/>
</dbReference>
<dbReference type="RefSeq" id="WP_096364504.1">
    <property type="nucleotide sequence ID" value="NZ_AP018052.1"/>
</dbReference>
<accession>A0A1Z4VP14</accession>
<dbReference type="Proteomes" id="UP000218765">
    <property type="component" value="Chromosome"/>
</dbReference>
<keyword evidence="1" id="KW-0732">Signal</keyword>
<evidence type="ECO:0000313" key="2">
    <source>
        <dbReference type="EMBL" id="BAZ92964.1"/>
    </source>
</evidence>
<keyword evidence="3" id="KW-1185">Reference proteome</keyword>
<gene>
    <name evidence="2" type="ORF">FOKN1_0560</name>
</gene>